<dbReference type="AlphaFoldDB" id="A0A7C9RBU6"/>
<proteinExistence type="predicted"/>
<organism evidence="1 2">
    <name type="scientific">Mesorhizobium zhangyense</name>
    <dbReference type="NCBI Taxonomy" id="1776730"/>
    <lineage>
        <taxon>Bacteria</taxon>
        <taxon>Pseudomonadati</taxon>
        <taxon>Pseudomonadota</taxon>
        <taxon>Alphaproteobacteria</taxon>
        <taxon>Hyphomicrobiales</taxon>
        <taxon>Phyllobacteriaceae</taxon>
        <taxon>Mesorhizobium</taxon>
    </lineage>
</organism>
<accession>A0A7C9RBU6</accession>
<protein>
    <submittedName>
        <fullName evidence="1">Uncharacterized protein</fullName>
    </submittedName>
</protein>
<name>A0A7C9RBU6_9HYPH</name>
<gene>
    <name evidence="1" type="ORF">G6N74_28470</name>
</gene>
<evidence type="ECO:0000313" key="2">
    <source>
        <dbReference type="Proteomes" id="UP000481252"/>
    </source>
</evidence>
<dbReference type="RefSeq" id="WP_165121369.1">
    <property type="nucleotide sequence ID" value="NZ_JAAKZG010000023.1"/>
</dbReference>
<evidence type="ECO:0000313" key="1">
    <source>
        <dbReference type="EMBL" id="NGN44996.1"/>
    </source>
</evidence>
<dbReference type="Proteomes" id="UP000481252">
    <property type="component" value="Unassembled WGS sequence"/>
</dbReference>
<reference evidence="1 2" key="1">
    <citation type="submission" date="2020-02" db="EMBL/GenBank/DDBJ databases">
        <title>Genome sequence of the type strain CGMCC 1.15528 of Mesorhizobium zhangyense.</title>
        <authorList>
            <person name="Gao J."/>
            <person name="Sun J."/>
        </authorList>
    </citation>
    <scope>NUCLEOTIDE SEQUENCE [LARGE SCALE GENOMIC DNA]</scope>
    <source>
        <strain evidence="1 2">CGMCC 1.15528</strain>
    </source>
</reference>
<dbReference type="EMBL" id="JAAKZG010000023">
    <property type="protein sequence ID" value="NGN44996.1"/>
    <property type="molecule type" value="Genomic_DNA"/>
</dbReference>
<keyword evidence="2" id="KW-1185">Reference proteome</keyword>
<sequence>MTTTPRKFVVTMSDGTTKKINAHRMERDGSGTRLYDAEGEMVASYYDGEVKNCEREDLVS</sequence>
<comment type="caution">
    <text evidence="1">The sequence shown here is derived from an EMBL/GenBank/DDBJ whole genome shotgun (WGS) entry which is preliminary data.</text>
</comment>